<accession>A0ABP1E7Q2</accession>
<protein>
    <recommendedName>
        <fullName evidence="4">C2H2-type domain-containing protein</fullName>
    </recommendedName>
</protein>
<name>A0ABP1E7Q2_9APHY</name>
<feature type="region of interest" description="Disordered" evidence="1">
    <location>
        <begin position="92"/>
        <end position="201"/>
    </location>
</feature>
<dbReference type="EMBL" id="OZ037952">
    <property type="protein sequence ID" value="CAL1716075.1"/>
    <property type="molecule type" value="Genomic_DNA"/>
</dbReference>
<dbReference type="Proteomes" id="UP001497453">
    <property type="component" value="Chromosome 9"/>
</dbReference>
<organism evidence="2 3">
    <name type="scientific">Somion occarium</name>
    <dbReference type="NCBI Taxonomy" id="3059160"/>
    <lineage>
        <taxon>Eukaryota</taxon>
        <taxon>Fungi</taxon>
        <taxon>Dikarya</taxon>
        <taxon>Basidiomycota</taxon>
        <taxon>Agaricomycotina</taxon>
        <taxon>Agaricomycetes</taxon>
        <taxon>Polyporales</taxon>
        <taxon>Cerrenaceae</taxon>
        <taxon>Somion</taxon>
    </lineage>
</organism>
<sequence>MVKPSGMSLLKQCAKCTYLLLWRCSPKDGQWLRKSDHEAATLWPFNIFAPLCKIAHIQKHVTTTYNFTGASDYAPPEVEPFARDDTLPTMSLDSDEDDIEAGWGAPYIPEDASEYPESGLRPQDLGENEIAVDPTLTVGRIPTKRKASATRGRGARGASRPRSSLSTPKKSSPLSGRATPKKATGNSPRPATPAPSAPVMSPLTKRFIERTNSIPNACSFRGCEFVGKDAEELNMHMKNPDHRQLRHPTKVIVPDRYA</sequence>
<evidence type="ECO:0008006" key="4">
    <source>
        <dbReference type="Google" id="ProtNLM"/>
    </source>
</evidence>
<proteinExistence type="predicted"/>
<evidence type="ECO:0000256" key="1">
    <source>
        <dbReference type="SAM" id="MobiDB-lite"/>
    </source>
</evidence>
<gene>
    <name evidence="2" type="ORF">GFSPODELE1_LOCUS10575</name>
</gene>
<reference evidence="3" key="1">
    <citation type="submission" date="2024-04" db="EMBL/GenBank/DDBJ databases">
        <authorList>
            <person name="Shaw F."/>
            <person name="Minotto A."/>
        </authorList>
    </citation>
    <scope>NUCLEOTIDE SEQUENCE [LARGE SCALE GENOMIC DNA]</scope>
</reference>
<evidence type="ECO:0000313" key="3">
    <source>
        <dbReference type="Proteomes" id="UP001497453"/>
    </source>
</evidence>
<feature type="compositionally biased region" description="Low complexity" evidence="1">
    <location>
        <begin position="149"/>
        <end position="175"/>
    </location>
</feature>
<keyword evidence="3" id="KW-1185">Reference proteome</keyword>
<evidence type="ECO:0000313" key="2">
    <source>
        <dbReference type="EMBL" id="CAL1716075.1"/>
    </source>
</evidence>